<accession>L9JAV9</accession>
<dbReference type="InterPro" id="IPR035789">
    <property type="entry name" value="BetaPIX_SH3"/>
</dbReference>
<dbReference type="CDD" id="cd12061">
    <property type="entry name" value="SH3_betaPIX"/>
    <property type="match status" value="1"/>
</dbReference>
<dbReference type="SUPFAM" id="SSF50044">
    <property type="entry name" value="SH3-domain"/>
    <property type="match status" value="1"/>
</dbReference>
<name>L9JAV9_TUPCH</name>
<feature type="compositionally biased region" description="Low complexity" evidence="3">
    <location>
        <begin position="289"/>
        <end position="319"/>
    </location>
</feature>
<feature type="region of interest" description="Disordered" evidence="3">
    <location>
        <begin position="271"/>
        <end position="326"/>
    </location>
</feature>
<keyword evidence="1 2" id="KW-0728">SH3 domain</keyword>
<dbReference type="GO" id="GO:0005737">
    <property type="term" value="C:cytoplasm"/>
    <property type="evidence" value="ECO:0007669"/>
    <property type="project" value="TreeGrafter"/>
</dbReference>
<dbReference type="PANTHER" id="PTHR46026">
    <property type="entry name" value="RHO-TYPE GUANINE NUCLEOTIDE EXCHANGE FACTOR, ISOFORM F"/>
    <property type="match status" value="1"/>
</dbReference>
<evidence type="ECO:0000256" key="1">
    <source>
        <dbReference type="ARBA" id="ARBA00022443"/>
    </source>
</evidence>
<feature type="domain" description="SH3" evidence="4">
    <location>
        <begin position="122"/>
        <end position="181"/>
    </location>
</feature>
<protein>
    <submittedName>
        <fullName evidence="5">Rho guanine nucleotide exchange factor 7</fullName>
    </submittedName>
</protein>
<dbReference type="InterPro" id="IPR036028">
    <property type="entry name" value="SH3-like_dom_sf"/>
</dbReference>
<proteinExistence type="predicted"/>
<organism evidence="5 6">
    <name type="scientific">Tupaia chinensis</name>
    <name type="common">Chinese tree shrew</name>
    <name type="synonym">Tupaia belangeri chinensis</name>
    <dbReference type="NCBI Taxonomy" id="246437"/>
    <lineage>
        <taxon>Eukaryota</taxon>
        <taxon>Metazoa</taxon>
        <taxon>Chordata</taxon>
        <taxon>Craniata</taxon>
        <taxon>Vertebrata</taxon>
        <taxon>Euteleostomi</taxon>
        <taxon>Mammalia</taxon>
        <taxon>Eutheria</taxon>
        <taxon>Euarchontoglires</taxon>
        <taxon>Scandentia</taxon>
        <taxon>Tupaiidae</taxon>
        <taxon>Tupaia</taxon>
    </lineage>
</organism>
<dbReference type="InterPro" id="IPR001452">
    <property type="entry name" value="SH3_domain"/>
</dbReference>
<dbReference type="AlphaFoldDB" id="L9JAV9"/>
<dbReference type="PRINTS" id="PR00452">
    <property type="entry name" value="SH3DOMAIN"/>
</dbReference>
<dbReference type="SMART" id="SM00326">
    <property type="entry name" value="SH3"/>
    <property type="match status" value="1"/>
</dbReference>
<evidence type="ECO:0000256" key="3">
    <source>
        <dbReference type="SAM" id="MobiDB-lite"/>
    </source>
</evidence>
<gene>
    <name evidence="5" type="ORF">TREES_T100021084</name>
</gene>
<evidence type="ECO:0000259" key="4">
    <source>
        <dbReference type="PROSITE" id="PS50002"/>
    </source>
</evidence>
<keyword evidence="6" id="KW-1185">Reference proteome</keyword>
<dbReference type="Proteomes" id="UP000011518">
    <property type="component" value="Unassembled WGS sequence"/>
</dbReference>
<dbReference type="FunFam" id="2.30.30.40:FF:000034">
    <property type="entry name" value="Rho guanine nucleotide exchange factor (GEF) 7"/>
    <property type="match status" value="1"/>
</dbReference>
<dbReference type="GO" id="GO:0030027">
    <property type="term" value="C:lamellipodium"/>
    <property type="evidence" value="ECO:0007669"/>
    <property type="project" value="TreeGrafter"/>
</dbReference>
<dbReference type="STRING" id="246437.L9JAV9"/>
<evidence type="ECO:0000313" key="5">
    <source>
        <dbReference type="EMBL" id="ELW47478.1"/>
    </source>
</evidence>
<reference evidence="6" key="2">
    <citation type="journal article" date="2013" name="Nat. Commun.">
        <title>Genome of the Chinese tree shrew.</title>
        <authorList>
            <person name="Fan Y."/>
            <person name="Huang Z.Y."/>
            <person name="Cao C.C."/>
            <person name="Chen C.S."/>
            <person name="Chen Y.X."/>
            <person name="Fan D.D."/>
            <person name="He J."/>
            <person name="Hou H.L."/>
            <person name="Hu L."/>
            <person name="Hu X.T."/>
            <person name="Jiang X.T."/>
            <person name="Lai R."/>
            <person name="Lang Y.S."/>
            <person name="Liang B."/>
            <person name="Liao S.G."/>
            <person name="Mu D."/>
            <person name="Ma Y.Y."/>
            <person name="Niu Y.Y."/>
            <person name="Sun X.Q."/>
            <person name="Xia J.Q."/>
            <person name="Xiao J."/>
            <person name="Xiong Z.Q."/>
            <person name="Xu L."/>
            <person name="Yang L."/>
            <person name="Zhang Y."/>
            <person name="Zhao W."/>
            <person name="Zhao X.D."/>
            <person name="Zheng Y.T."/>
            <person name="Zhou J.M."/>
            <person name="Zhu Y.B."/>
            <person name="Zhang G.J."/>
            <person name="Wang J."/>
            <person name="Yao Y.G."/>
        </authorList>
    </citation>
    <scope>NUCLEOTIDE SEQUENCE [LARGE SCALE GENOMIC DNA]</scope>
</reference>
<dbReference type="PANTHER" id="PTHR46026:SF3">
    <property type="entry name" value="RHO GUANINE NUCLEOTIDE EXCHANGE FACTOR 7"/>
    <property type="match status" value="1"/>
</dbReference>
<dbReference type="EMBL" id="KB321112">
    <property type="protein sequence ID" value="ELW47478.1"/>
    <property type="molecule type" value="Genomic_DNA"/>
</dbReference>
<reference evidence="6" key="1">
    <citation type="submission" date="2012-07" db="EMBL/GenBank/DDBJ databases">
        <title>Genome of the Chinese tree shrew, a rising model animal genetically related to primates.</title>
        <authorList>
            <person name="Zhang G."/>
            <person name="Fan Y."/>
            <person name="Yao Y."/>
            <person name="Huang Z."/>
        </authorList>
    </citation>
    <scope>NUCLEOTIDE SEQUENCE [LARGE SCALE GENOMIC DNA]</scope>
</reference>
<evidence type="ECO:0000256" key="2">
    <source>
        <dbReference type="PROSITE-ProRule" id="PRU00192"/>
    </source>
</evidence>
<dbReference type="Gene3D" id="2.30.30.40">
    <property type="entry name" value="SH3 Domains"/>
    <property type="match status" value="1"/>
</dbReference>
<evidence type="ECO:0000313" key="6">
    <source>
        <dbReference type="Proteomes" id="UP000011518"/>
    </source>
</evidence>
<dbReference type="PROSITE" id="PS50002">
    <property type="entry name" value="SH3"/>
    <property type="match status" value="1"/>
</dbReference>
<dbReference type="InParanoid" id="L9JAV9"/>
<dbReference type="GO" id="GO:0030032">
    <property type="term" value="P:lamellipodium assembly"/>
    <property type="evidence" value="ECO:0007669"/>
    <property type="project" value="TreeGrafter"/>
</dbReference>
<dbReference type="Pfam" id="PF07653">
    <property type="entry name" value="SH3_2"/>
    <property type="match status" value="1"/>
</dbReference>
<sequence>MRCTSVMELGGALARVAFPGLGLAATSLVSHTPTGQAVGHLGVPMYGVPCTWSRLAWYLELTGSLAAAVPDCDTPPGSPALHACPSCPAGCAPVPGSVPSTCEHVATEASPVARQDMTEHSSSQLVVRAKFNFQQTNEDELSFSKGDVIHVTRVEEGGWWEGTHNGRTGWFPSNYVREVKPSDLLVLVPGSASLIGRGTDFDSCLLGSPCRDPLPCHLPQPVRSTLPCHLVEATAHTHSAGLVLVLRAGQRVTAEQEQEQEPRAELPALLAGSGEHGGRTFTVGGGAAGASSSSSSSLRVARRSPVTSRLLLRPRVLRPGTSPQQQ</sequence>
<dbReference type="GO" id="GO:0005085">
    <property type="term" value="F:guanyl-nucleotide exchange factor activity"/>
    <property type="evidence" value="ECO:0007669"/>
    <property type="project" value="TreeGrafter"/>
</dbReference>